<dbReference type="Gene3D" id="3.20.20.150">
    <property type="entry name" value="Divalent-metal-dependent TIM barrel enzymes"/>
    <property type="match status" value="1"/>
</dbReference>
<evidence type="ECO:0000313" key="2">
    <source>
        <dbReference type="EMBL" id="ACZ42028.1"/>
    </source>
</evidence>
<name>D1CB63_THET1</name>
<dbReference type="InterPro" id="IPR013022">
    <property type="entry name" value="Xyl_isomerase-like_TIM-brl"/>
</dbReference>
<dbReference type="HOGENOM" id="CLU_050006_8_0_0"/>
<accession>D1CB63</accession>
<dbReference type="InterPro" id="IPR036237">
    <property type="entry name" value="Xyl_isomerase-like_sf"/>
</dbReference>
<dbReference type="SUPFAM" id="SSF51658">
    <property type="entry name" value="Xylose isomerase-like"/>
    <property type="match status" value="1"/>
</dbReference>
<evidence type="ECO:0000313" key="3">
    <source>
        <dbReference type="Proteomes" id="UP000000323"/>
    </source>
</evidence>
<keyword evidence="2" id="KW-0413">Isomerase</keyword>
<dbReference type="PANTHER" id="PTHR12110:SF21">
    <property type="entry name" value="XYLOSE ISOMERASE-LIKE TIM BARREL DOMAIN-CONTAINING PROTEIN"/>
    <property type="match status" value="1"/>
</dbReference>
<dbReference type="OrthoDB" id="9814946at2"/>
<dbReference type="KEGG" id="ttr:Tter_1112"/>
<feature type="domain" description="Xylose isomerase-like TIM barrel" evidence="1">
    <location>
        <begin position="15"/>
        <end position="252"/>
    </location>
</feature>
<dbReference type="AlphaFoldDB" id="D1CB63"/>
<dbReference type="STRING" id="525904.Tter_1112"/>
<dbReference type="eggNOG" id="COG1082">
    <property type="taxonomic scope" value="Bacteria"/>
</dbReference>
<evidence type="ECO:0000259" key="1">
    <source>
        <dbReference type="Pfam" id="PF01261"/>
    </source>
</evidence>
<dbReference type="InterPro" id="IPR050312">
    <property type="entry name" value="IolE/XylAMocC-like"/>
</dbReference>
<reference evidence="3" key="1">
    <citation type="journal article" date="2010" name="Stand. Genomic Sci.">
        <title>Complete genome sequence of 'Thermobaculum terrenum' type strain (YNP1).</title>
        <authorList>
            <person name="Kiss H."/>
            <person name="Cleland D."/>
            <person name="Lapidus A."/>
            <person name="Lucas S."/>
            <person name="Glavina Del Rio T."/>
            <person name="Nolan M."/>
            <person name="Tice H."/>
            <person name="Han C."/>
            <person name="Goodwin L."/>
            <person name="Pitluck S."/>
            <person name="Liolios K."/>
            <person name="Ivanova N."/>
            <person name="Mavromatis K."/>
            <person name="Ovchinnikova G."/>
            <person name="Pati A."/>
            <person name="Chen A."/>
            <person name="Palaniappan K."/>
            <person name="Land M."/>
            <person name="Hauser L."/>
            <person name="Chang Y."/>
            <person name="Jeffries C."/>
            <person name="Lu M."/>
            <person name="Brettin T."/>
            <person name="Detter J."/>
            <person name="Goker M."/>
            <person name="Tindall B."/>
            <person name="Beck B."/>
            <person name="McDermott T."/>
            <person name="Woyke T."/>
            <person name="Bristow J."/>
            <person name="Eisen J."/>
            <person name="Markowitz V."/>
            <person name="Hugenholtz P."/>
            <person name="Kyrpides N."/>
            <person name="Klenk H."/>
            <person name="Cheng J."/>
        </authorList>
    </citation>
    <scope>NUCLEOTIDE SEQUENCE [LARGE SCALE GENOMIC DNA]</scope>
    <source>
        <strain evidence="3">ATCC BAA-798 / YNP1</strain>
    </source>
</reference>
<dbReference type="Proteomes" id="UP000000323">
    <property type="component" value="Chromosome 1"/>
</dbReference>
<dbReference type="GO" id="GO:0016853">
    <property type="term" value="F:isomerase activity"/>
    <property type="evidence" value="ECO:0007669"/>
    <property type="project" value="UniProtKB-KW"/>
</dbReference>
<keyword evidence="3" id="KW-1185">Reference proteome</keyword>
<dbReference type="Pfam" id="PF01261">
    <property type="entry name" value="AP_endonuc_2"/>
    <property type="match status" value="1"/>
</dbReference>
<protein>
    <submittedName>
        <fullName evidence="2">Xylose isomerase domain protein TIM barrel</fullName>
    </submittedName>
</protein>
<dbReference type="EMBL" id="CP001825">
    <property type="protein sequence ID" value="ACZ42028.1"/>
    <property type="molecule type" value="Genomic_DNA"/>
</dbReference>
<dbReference type="PANTHER" id="PTHR12110">
    <property type="entry name" value="HYDROXYPYRUVATE ISOMERASE"/>
    <property type="match status" value="1"/>
</dbReference>
<gene>
    <name evidence="2" type="ordered locus">Tter_1112</name>
</gene>
<proteinExistence type="predicted"/>
<sequence length="259" mass="29139">MRFGICCSPESSSLMADFGYEFVEWPLSGTLANISEEEFQNLEKSLEHLPVRPEAWNVMLPASIKVVGPEADFEALPQYLERTFSKAARLGGEIIVFGSGKSRFKPDNWETQHAREQLIKTCMIAGDTAQKYGLRIAIEPLNRGETNTVNTTLEALDLASLVNHPNVGVLADLFHFDLEQESLQNLLAVGQTLLHVHVSAPRSRLAPNRDNSYSEMEAFFRTLHSIGYDHRISLECRLLELQDAETALTYLRALWEETS</sequence>
<organism evidence="2 3">
    <name type="scientific">Thermobaculum terrenum (strain ATCC BAA-798 / CCMEE 7001 / YNP1)</name>
    <dbReference type="NCBI Taxonomy" id="525904"/>
    <lineage>
        <taxon>Bacteria</taxon>
        <taxon>Bacillati</taxon>
        <taxon>Chloroflexota</taxon>
        <taxon>Chloroflexia</taxon>
        <taxon>Candidatus Thermobaculales</taxon>
        <taxon>Candidatus Thermobaculaceae</taxon>
        <taxon>Thermobaculum</taxon>
    </lineage>
</organism>